<name>A0A1U7NE83_9FIRM</name>
<comment type="caution">
    <text evidence="1">The sequence shown here is derived from an EMBL/GenBank/DDBJ whole genome shotgun (WGS) entry which is preliminary data.</text>
</comment>
<protein>
    <submittedName>
        <fullName evidence="1">Uncharacterized protein</fullName>
    </submittedName>
</protein>
<accession>A0A1U7NE83</accession>
<sequence>MNRFFLFLSQAKEMMKRQKQWIQGIRIAQSLVKECSNHFIDWNMDQNSVPKAACSLHTV</sequence>
<gene>
    <name evidence="1" type="ORF">BO222_09705</name>
</gene>
<dbReference type="EMBL" id="MPJW01000189">
    <property type="protein sequence ID" value="OLU37812.1"/>
    <property type="molecule type" value="Genomic_DNA"/>
</dbReference>
<dbReference type="AlphaFoldDB" id="A0A1U7NE83"/>
<evidence type="ECO:0000313" key="2">
    <source>
        <dbReference type="Proteomes" id="UP000186341"/>
    </source>
</evidence>
<organism evidence="1 2">
    <name type="scientific">Ileibacterium valens</name>
    <dbReference type="NCBI Taxonomy" id="1862668"/>
    <lineage>
        <taxon>Bacteria</taxon>
        <taxon>Bacillati</taxon>
        <taxon>Bacillota</taxon>
        <taxon>Erysipelotrichia</taxon>
        <taxon>Erysipelotrichales</taxon>
        <taxon>Erysipelotrichaceae</taxon>
        <taxon>Ileibacterium</taxon>
    </lineage>
</organism>
<reference evidence="1 2" key="1">
    <citation type="submission" date="2016-11" db="EMBL/GenBank/DDBJ databases">
        <title>Description of two novel members of the family Erysipelotrichaceae: Ileibacterium lipovorans gen. nov., sp. nov. and Dubosiella newyorkensis, gen. nov., sp. nov.</title>
        <authorList>
            <person name="Cox L.M."/>
            <person name="Sohn J."/>
            <person name="Tyrrell K.L."/>
            <person name="Citron D.M."/>
            <person name="Lawson P.A."/>
            <person name="Patel N.B."/>
            <person name="Iizumi T."/>
            <person name="Perez-Perez G.I."/>
            <person name="Goldstein E.J."/>
            <person name="Blaser M.J."/>
        </authorList>
    </citation>
    <scope>NUCLEOTIDE SEQUENCE [LARGE SCALE GENOMIC DNA]</scope>
    <source>
        <strain evidence="1 2">NYU-BL-A3</strain>
    </source>
</reference>
<proteinExistence type="predicted"/>
<evidence type="ECO:0000313" key="1">
    <source>
        <dbReference type="EMBL" id="OLU37812.1"/>
    </source>
</evidence>
<keyword evidence="2" id="KW-1185">Reference proteome</keyword>
<dbReference type="RefSeq" id="WP_075820605.1">
    <property type="nucleotide sequence ID" value="NZ_CARDDN010000005.1"/>
</dbReference>
<dbReference type="Proteomes" id="UP000186341">
    <property type="component" value="Unassembled WGS sequence"/>
</dbReference>